<organism evidence="1">
    <name type="scientific">marine sediment metagenome</name>
    <dbReference type="NCBI Taxonomy" id="412755"/>
    <lineage>
        <taxon>unclassified sequences</taxon>
        <taxon>metagenomes</taxon>
        <taxon>ecological metagenomes</taxon>
    </lineage>
</organism>
<feature type="non-terminal residue" evidence="1">
    <location>
        <position position="195"/>
    </location>
</feature>
<accession>X1KFT6</accession>
<gene>
    <name evidence="1" type="ORF">S06H3_23283</name>
</gene>
<name>X1KFT6_9ZZZZ</name>
<sequence length="195" mass="21854">GLNSPFLQKLARLVKVSQRDLEAVLRRMRPGRGKRQAKEPSRERVTQALHPLLSSPVEEYCLALLLQHPELKAGYQGPSPEYFENSENREIFTAWQQANDLSSLKDGLDSAIWEHLDSLITRSLSANQIEQKYANCVLRLREEFLRGLERKREQALALAAESGGTAAELAKLKEQGGVEISVQLGEVFTQKSQGS</sequence>
<evidence type="ECO:0008006" key="2">
    <source>
        <dbReference type="Google" id="ProtNLM"/>
    </source>
</evidence>
<dbReference type="EMBL" id="BARV01012625">
    <property type="protein sequence ID" value="GAI05922.1"/>
    <property type="molecule type" value="Genomic_DNA"/>
</dbReference>
<evidence type="ECO:0000313" key="1">
    <source>
        <dbReference type="EMBL" id="GAI05922.1"/>
    </source>
</evidence>
<reference evidence="1" key="1">
    <citation type="journal article" date="2014" name="Front. Microbiol.">
        <title>High frequency of phylogenetically diverse reductive dehalogenase-homologous genes in deep subseafloor sedimentary metagenomes.</title>
        <authorList>
            <person name="Kawai M."/>
            <person name="Futagami T."/>
            <person name="Toyoda A."/>
            <person name="Takaki Y."/>
            <person name="Nishi S."/>
            <person name="Hori S."/>
            <person name="Arai W."/>
            <person name="Tsubouchi T."/>
            <person name="Morono Y."/>
            <person name="Uchiyama I."/>
            <person name="Ito T."/>
            <person name="Fujiyama A."/>
            <person name="Inagaki F."/>
            <person name="Takami H."/>
        </authorList>
    </citation>
    <scope>NUCLEOTIDE SEQUENCE</scope>
    <source>
        <strain evidence="1">Expedition CK06-06</strain>
    </source>
</reference>
<feature type="non-terminal residue" evidence="1">
    <location>
        <position position="1"/>
    </location>
</feature>
<proteinExistence type="predicted"/>
<protein>
    <recommendedName>
        <fullName evidence="2">DNA primase DnaB-helicase binding domain-containing protein</fullName>
    </recommendedName>
</protein>
<comment type="caution">
    <text evidence="1">The sequence shown here is derived from an EMBL/GenBank/DDBJ whole genome shotgun (WGS) entry which is preliminary data.</text>
</comment>
<dbReference type="AlphaFoldDB" id="X1KFT6"/>